<dbReference type="GO" id="GO:0005576">
    <property type="term" value="C:extracellular region"/>
    <property type="evidence" value="ECO:0007669"/>
    <property type="project" value="UniProtKB-SubCell"/>
</dbReference>
<feature type="domain" description="Kazal-like" evidence="9">
    <location>
        <begin position="43"/>
        <end position="108"/>
    </location>
</feature>
<keyword evidence="5" id="KW-0677">Repeat</keyword>
<dbReference type="GO" id="GO:0004867">
    <property type="term" value="F:serine-type endopeptidase inhibitor activity"/>
    <property type="evidence" value="ECO:0007669"/>
    <property type="project" value="UniProtKB-KW"/>
</dbReference>
<evidence type="ECO:0000259" key="9">
    <source>
        <dbReference type="PROSITE" id="PS51465"/>
    </source>
</evidence>
<evidence type="ECO:0000256" key="8">
    <source>
        <dbReference type="ARBA" id="ARBA00023180"/>
    </source>
</evidence>
<dbReference type="Gene3D" id="3.30.60.30">
    <property type="match status" value="3"/>
</dbReference>
<dbReference type="Pfam" id="PF00050">
    <property type="entry name" value="Kazal_1"/>
    <property type="match status" value="3"/>
</dbReference>
<dbReference type="FunFam" id="3.30.60.30:FF:000036">
    <property type="entry name" value="Ovomucoid"/>
    <property type="match status" value="2"/>
</dbReference>
<proteinExistence type="predicted"/>
<dbReference type="OrthoDB" id="126772at2759"/>
<dbReference type="PANTHER" id="PTHR21312:SF28">
    <property type="entry name" value="OVOINHIBITOR-RELATED"/>
    <property type="match status" value="1"/>
</dbReference>
<accession>A0A2I0UER6</accession>
<gene>
    <name evidence="10" type="ORF">llap_5165</name>
</gene>
<evidence type="ECO:0000256" key="4">
    <source>
        <dbReference type="ARBA" id="ARBA00022690"/>
    </source>
</evidence>
<dbReference type="InterPro" id="IPR002350">
    <property type="entry name" value="Kazal_dom"/>
</dbReference>
<dbReference type="CDD" id="cd01327">
    <property type="entry name" value="KAZAL_PSTI"/>
    <property type="match status" value="1"/>
</dbReference>
<dbReference type="SUPFAM" id="SSF100895">
    <property type="entry name" value="Kazal-type serine protease inhibitors"/>
    <property type="match status" value="3"/>
</dbReference>
<keyword evidence="4" id="KW-0646">Protease inhibitor</keyword>
<keyword evidence="8" id="KW-0325">Glycoprotein</keyword>
<keyword evidence="6" id="KW-0722">Serine protease inhibitor</keyword>
<evidence type="ECO:0000256" key="7">
    <source>
        <dbReference type="ARBA" id="ARBA00023157"/>
    </source>
</evidence>
<evidence type="ECO:0000256" key="3">
    <source>
        <dbReference type="ARBA" id="ARBA00022525"/>
    </source>
</evidence>
<keyword evidence="7" id="KW-1015">Disulfide bond</keyword>
<comment type="subcellular location">
    <subcellularLocation>
        <location evidence="1">Secreted</location>
    </subcellularLocation>
</comment>
<dbReference type="EMBL" id="KZ505820">
    <property type="protein sequence ID" value="PKU44535.1"/>
    <property type="molecule type" value="Genomic_DNA"/>
</dbReference>
<evidence type="ECO:0000256" key="1">
    <source>
        <dbReference type="ARBA" id="ARBA00004613"/>
    </source>
</evidence>
<dbReference type="PROSITE" id="PS51465">
    <property type="entry name" value="KAZAL_2"/>
    <property type="match status" value="3"/>
</dbReference>
<feature type="domain" description="Kazal-like" evidence="9">
    <location>
        <begin position="199"/>
        <end position="253"/>
    </location>
</feature>
<dbReference type="AlphaFoldDB" id="A0A2I0UER6"/>
<reference evidence="11" key="2">
    <citation type="submission" date="2017-12" db="EMBL/GenBank/DDBJ databases">
        <title>Genome sequence of the Bar-tailed Godwit (Limosa lapponica baueri).</title>
        <authorList>
            <person name="Lima N.C.B."/>
            <person name="Parody-Merino A.M."/>
            <person name="Battley P.F."/>
            <person name="Fidler A.E."/>
            <person name="Prosdocimi F."/>
        </authorList>
    </citation>
    <scope>NUCLEOTIDE SEQUENCE [LARGE SCALE GENOMIC DNA]</scope>
</reference>
<dbReference type="PROSITE" id="PS00282">
    <property type="entry name" value="KAZAL_1"/>
    <property type="match status" value="2"/>
</dbReference>
<evidence type="ECO:0000313" key="10">
    <source>
        <dbReference type="EMBL" id="PKU44535.1"/>
    </source>
</evidence>
<dbReference type="SMART" id="SM00280">
    <property type="entry name" value="KAZAL"/>
    <property type="match status" value="3"/>
</dbReference>
<dbReference type="InterPro" id="IPR036058">
    <property type="entry name" value="Kazal_dom_sf"/>
</dbReference>
<keyword evidence="3" id="KW-0964">Secreted</keyword>
<dbReference type="CDD" id="cd00104">
    <property type="entry name" value="KAZAL_FS"/>
    <property type="match status" value="1"/>
</dbReference>
<evidence type="ECO:0000313" key="11">
    <source>
        <dbReference type="Proteomes" id="UP000233556"/>
    </source>
</evidence>
<evidence type="ECO:0000256" key="5">
    <source>
        <dbReference type="ARBA" id="ARBA00022737"/>
    </source>
</evidence>
<protein>
    <recommendedName>
        <fullName evidence="2">Ovomucoid</fullName>
    </recommendedName>
</protein>
<organism evidence="10 11">
    <name type="scientific">Limosa lapponica baueri</name>
    <dbReference type="NCBI Taxonomy" id="1758121"/>
    <lineage>
        <taxon>Eukaryota</taxon>
        <taxon>Metazoa</taxon>
        <taxon>Chordata</taxon>
        <taxon>Craniata</taxon>
        <taxon>Vertebrata</taxon>
        <taxon>Euteleostomi</taxon>
        <taxon>Archelosauria</taxon>
        <taxon>Archosauria</taxon>
        <taxon>Dinosauria</taxon>
        <taxon>Saurischia</taxon>
        <taxon>Theropoda</taxon>
        <taxon>Coelurosauria</taxon>
        <taxon>Aves</taxon>
        <taxon>Neognathae</taxon>
        <taxon>Neoaves</taxon>
        <taxon>Charadriiformes</taxon>
        <taxon>Scolopacidae</taxon>
        <taxon>Limosa</taxon>
    </lineage>
</organism>
<dbReference type="FunFam" id="3.30.60.30:FF:000037">
    <property type="entry name" value="Ovomucoid"/>
    <property type="match status" value="1"/>
</dbReference>
<dbReference type="Proteomes" id="UP000233556">
    <property type="component" value="Unassembled WGS sequence"/>
</dbReference>
<evidence type="ECO:0000256" key="2">
    <source>
        <dbReference type="ARBA" id="ARBA00019248"/>
    </source>
</evidence>
<evidence type="ECO:0000256" key="6">
    <source>
        <dbReference type="ARBA" id="ARBA00022900"/>
    </source>
</evidence>
<reference evidence="11" key="1">
    <citation type="submission" date="2017-11" db="EMBL/GenBank/DDBJ databases">
        <authorList>
            <person name="Lima N.C."/>
            <person name="Parody-Merino A.M."/>
            <person name="Battley P.F."/>
            <person name="Fidler A.E."/>
            <person name="Prosdocimi F."/>
        </authorList>
    </citation>
    <scope>NUCLEOTIDE SEQUENCE [LARGE SCALE GENOMIC DNA]</scope>
</reference>
<sequence length="253" mass="27433">MDLLNITGVVVVGGNLWAARGQQQAPALGRKVLSTHRDRDAAFGVEVDCSTFPNTTNEEGKEVLACTKSLSPVCGSDGVTYSNECTLCAYNIEYGTNVSKDYDGECKEFVPVDCSTYPNMTNEEGKVGLLCDKHLSTICGTDGVTYDNECMLCAHNLEAGTSVGKKYDGECKKEIATRMAFGVRLMVHQTHDGLMQSLLLARVDCSDYPKPTCGLEYLPLCGSDSKTYSNKCNFCNAVMDSNGTLTLSHFEKC</sequence>
<feature type="domain" description="Kazal-like" evidence="9">
    <location>
        <begin position="109"/>
        <end position="173"/>
    </location>
</feature>
<dbReference type="PANTHER" id="PTHR21312">
    <property type="entry name" value="SERINE PROTEASE INHIBITOR"/>
    <property type="match status" value="1"/>
</dbReference>
<keyword evidence="11" id="KW-1185">Reference proteome</keyword>
<name>A0A2I0UER6_LIMLA</name>